<reference evidence="1" key="1">
    <citation type="submission" date="2014-09" db="EMBL/GenBank/DDBJ databases">
        <authorList>
            <person name="Magalhaes I.L.F."/>
            <person name="Oliveira U."/>
            <person name="Santos F.R."/>
            <person name="Vidigal T.H.D.A."/>
            <person name="Brescovit A.D."/>
            <person name="Santos A.J."/>
        </authorList>
    </citation>
    <scope>NUCLEOTIDE SEQUENCE</scope>
    <source>
        <tissue evidence="1">Shoot tissue taken approximately 20 cm above the soil surface</tissue>
    </source>
</reference>
<reference evidence="1" key="2">
    <citation type="journal article" date="2015" name="Data Brief">
        <title>Shoot transcriptome of the giant reed, Arundo donax.</title>
        <authorList>
            <person name="Barrero R.A."/>
            <person name="Guerrero F.D."/>
            <person name="Moolhuijzen P."/>
            <person name="Goolsby J.A."/>
            <person name="Tidwell J."/>
            <person name="Bellgard S.E."/>
            <person name="Bellgard M.I."/>
        </authorList>
    </citation>
    <scope>NUCLEOTIDE SEQUENCE</scope>
    <source>
        <tissue evidence="1">Shoot tissue taken approximately 20 cm above the soil surface</tissue>
    </source>
</reference>
<protein>
    <submittedName>
        <fullName evidence="1">Uncharacterized protein</fullName>
    </submittedName>
</protein>
<dbReference type="AlphaFoldDB" id="A0A0A9FK19"/>
<dbReference type="EMBL" id="GBRH01185244">
    <property type="protein sequence ID" value="JAE12652.1"/>
    <property type="molecule type" value="Transcribed_RNA"/>
</dbReference>
<accession>A0A0A9FK19</accession>
<proteinExistence type="predicted"/>
<evidence type="ECO:0000313" key="1">
    <source>
        <dbReference type="EMBL" id="JAE12652.1"/>
    </source>
</evidence>
<organism evidence="1">
    <name type="scientific">Arundo donax</name>
    <name type="common">Giant reed</name>
    <name type="synonym">Donax arundinaceus</name>
    <dbReference type="NCBI Taxonomy" id="35708"/>
    <lineage>
        <taxon>Eukaryota</taxon>
        <taxon>Viridiplantae</taxon>
        <taxon>Streptophyta</taxon>
        <taxon>Embryophyta</taxon>
        <taxon>Tracheophyta</taxon>
        <taxon>Spermatophyta</taxon>
        <taxon>Magnoliopsida</taxon>
        <taxon>Liliopsida</taxon>
        <taxon>Poales</taxon>
        <taxon>Poaceae</taxon>
        <taxon>PACMAD clade</taxon>
        <taxon>Arundinoideae</taxon>
        <taxon>Arundineae</taxon>
        <taxon>Arundo</taxon>
    </lineage>
</organism>
<name>A0A0A9FK19_ARUDO</name>
<sequence>MQLAFQVASKCVFGNTTFFS</sequence>